<name>A0A3N2C6P0_9MICO</name>
<dbReference type="Proteomes" id="UP000266915">
    <property type="component" value="Unassembled WGS sequence"/>
</dbReference>
<dbReference type="GO" id="GO:0003677">
    <property type="term" value="F:DNA binding"/>
    <property type="evidence" value="ECO:0007669"/>
    <property type="project" value="UniProtKB-KW"/>
</dbReference>
<organism evidence="5 6">
    <name type="scientific">Plantibacter flavus</name>
    <dbReference type="NCBI Taxonomy" id="150123"/>
    <lineage>
        <taxon>Bacteria</taxon>
        <taxon>Bacillati</taxon>
        <taxon>Actinomycetota</taxon>
        <taxon>Actinomycetes</taxon>
        <taxon>Micrococcales</taxon>
        <taxon>Microbacteriaceae</taxon>
        <taxon>Plantibacter</taxon>
    </lineage>
</organism>
<dbReference type="PROSITE" id="PS50995">
    <property type="entry name" value="HTH_MARR_2"/>
    <property type="match status" value="1"/>
</dbReference>
<dbReference type="PANTHER" id="PTHR39515">
    <property type="entry name" value="CONSERVED PROTEIN"/>
    <property type="match status" value="1"/>
</dbReference>
<dbReference type="InterPro" id="IPR052526">
    <property type="entry name" value="HTH-type_Bedaq_tolerance"/>
</dbReference>
<dbReference type="SUPFAM" id="SSF46785">
    <property type="entry name" value="Winged helix' DNA-binding domain"/>
    <property type="match status" value="1"/>
</dbReference>
<reference evidence="5 6" key="1">
    <citation type="submission" date="2018-11" db="EMBL/GenBank/DDBJ databases">
        <title>Sequencing the genomes of 1000 actinobacteria strains.</title>
        <authorList>
            <person name="Klenk H.-P."/>
        </authorList>
    </citation>
    <scope>NUCLEOTIDE SEQUENCE [LARGE SCALE GENOMIC DNA]</scope>
    <source>
        <strain evidence="5 6">DSM 14012</strain>
    </source>
</reference>
<keyword evidence="2 5" id="KW-0238">DNA-binding</keyword>
<feature type="domain" description="HTH marR-type" evidence="4">
    <location>
        <begin position="18"/>
        <end position="146"/>
    </location>
</feature>
<dbReference type="PRINTS" id="PR00598">
    <property type="entry name" value="HTHMARR"/>
</dbReference>
<dbReference type="AlphaFoldDB" id="A0A3N2C6P0"/>
<keyword evidence="6" id="KW-1185">Reference proteome</keyword>
<evidence type="ECO:0000313" key="5">
    <source>
        <dbReference type="EMBL" id="ROR83176.1"/>
    </source>
</evidence>
<dbReference type="PANTHER" id="PTHR39515:SF2">
    <property type="entry name" value="HTH-TYPE TRANSCRIPTIONAL REGULATOR RV0880"/>
    <property type="match status" value="1"/>
</dbReference>
<evidence type="ECO:0000256" key="1">
    <source>
        <dbReference type="ARBA" id="ARBA00023015"/>
    </source>
</evidence>
<dbReference type="SMART" id="SM00347">
    <property type="entry name" value="HTH_MARR"/>
    <property type="match status" value="1"/>
</dbReference>
<dbReference type="InterPro" id="IPR036390">
    <property type="entry name" value="WH_DNA-bd_sf"/>
</dbReference>
<dbReference type="InterPro" id="IPR023187">
    <property type="entry name" value="Tscrpt_reg_MarR-type_CS"/>
</dbReference>
<protein>
    <submittedName>
        <fullName evidence="5">DNA-binding MarR family transcriptional regulator</fullName>
    </submittedName>
</protein>
<keyword evidence="1" id="KW-0805">Transcription regulation</keyword>
<dbReference type="InterPro" id="IPR036388">
    <property type="entry name" value="WH-like_DNA-bd_sf"/>
</dbReference>
<dbReference type="Pfam" id="PF01047">
    <property type="entry name" value="MarR"/>
    <property type="match status" value="1"/>
</dbReference>
<evidence type="ECO:0000259" key="4">
    <source>
        <dbReference type="PROSITE" id="PS50995"/>
    </source>
</evidence>
<dbReference type="RefSeq" id="WP_229939713.1">
    <property type="nucleotide sequence ID" value="NZ_CP019402.1"/>
</dbReference>
<dbReference type="EMBL" id="RKHL01000001">
    <property type="protein sequence ID" value="ROR83176.1"/>
    <property type="molecule type" value="Genomic_DNA"/>
</dbReference>
<proteinExistence type="predicted"/>
<dbReference type="PROSITE" id="PS01117">
    <property type="entry name" value="HTH_MARR_1"/>
    <property type="match status" value="1"/>
</dbReference>
<evidence type="ECO:0000256" key="3">
    <source>
        <dbReference type="ARBA" id="ARBA00023163"/>
    </source>
</evidence>
<dbReference type="GO" id="GO:0003700">
    <property type="term" value="F:DNA-binding transcription factor activity"/>
    <property type="evidence" value="ECO:0007669"/>
    <property type="project" value="InterPro"/>
</dbReference>
<dbReference type="InterPro" id="IPR000835">
    <property type="entry name" value="HTH_MarR-typ"/>
</dbReference>
<comment type="caution">
    <text evidence="5">The sequence shown here is derived from an EMBL/GenBank/DDBJ whole genome shotgun (WGS) entry which is preliminary data.</text>
</comment>
<accession>A0A3N2C6P0</accession>
<dbReference type="Gene3D" id="1.10.10.10">
    <property type="entry name" value="Winged helix-like DNA-binding domain superfamily/Winged helix DNA-binding domain"/>
    <property type="match status" value="1"/>
</dbReference>
<gene>
    <name evidence="5" type="ORF">EDD42_3282</name>
</gene>
<evidence type="ECO:0000313" key="6">
    <source>
        <dbReference type="Proteomes" id="UP000266915"/>
    </source>
</evidence>
<evidence type="ECO:0000256" key="2">
    <source>
        <dbReference type="ARBA" id="ARBA00023125"/>
    </source>
</evidence>
<sequence length="150" mass="16580">MASGAATKTRALTIAEQASELRMGTFRLARRLRGEKSVDDLSDPQFSVLGGLYKEGSATLRALAERDRVSAPSMNRTVNCLEEAGYVTRETDAADRRKVTIALTEAGHTTVTETVRKRDAWITQQLRALTPDERDTLARAAEIMRRLATQ</sequence>
<keyword evidence="3" id="KW-0804">Transcription</keyword>